<keyword evidence="7" id="KW-0259">Enterobactin biosynthesis</keyword>
<evidence type="ECO:0000313" key="16">
    <source>
        <dbReference type="EMBL" id="XDU72940.1"/>
    </source>
</evidence>
<evidence type="ECO:0000256" key="4">
    <source>
        <dbReference type="ARBA" id="ARBA00011503"/>
    </source>
</evidence>
<evidence type="ECO:0000256" key="13">
    <source>
        <dbReference type="PIRSR" id="PIRSR603542-2"/>
    </source>
</evidence>
<organism evidence="16">
    <name type="scientific">Rouxiella sp. WC2420</name>
    <dbReference type="NCBI Taxonomy" id="3234145"/>
    <lineage>
        <taxon>Bacteria</taxon>
        <taxon>Pseudomonadati</taxon>
        <taxon>Pseudomonadota</taxon>
        <taxon>Gammaproteobacteria</taxon>
        <taxon>Enterobacterales</taxon>
        <taxon>Yersiniaceae</taxon>
        <taxon>Rouxiella</taxon>
    </lineage>
</organism>
<feature type="binding site" evidence="12">
    <location>
        <position position="166"/>
    </location>
    <ligand>
        <name>CoA</name>
        <dbReference type="ChEBI" id="CHEBI:57287"/>
    </ligand>
</feature>
<evidence type="ECO:0000256" key="9">
    <source>
        <dbReference type="ARBA" id="ARBA00031996"/>
    </source>
</evidence>
<dbReference type="InterPro" id="IPR041354">
    <property type="entry name" value="4PPT_N"/>
</dbReference>
<feature type="domain" description="4'-phosphopantetheinyl transferase N-terminal" evidence="15">
    <location>
        <begin position="43"/>
        <end position="105"/>
    </location>
</feature>
<dbReference type="SUPFAM" id="SSF56214">
    <property type="entry name" value="4'-phosphopantetheinyl transferase"/>
    <property type="match status" value="1"/>
</dbReference>
<dbReference type="GO" id="GO:0009239">
    <property type="term" value="P:enterobactin biosynthetic process"/>
    <property type="evidence" value="ECO:0007669"/>
    <property type="project" value="UniProtKB-KW"/>
</dbReference>
<evidence type="ECO:0000259" key="14">
    <source>
        <dbReference type="Pfam" id="PF01648"/>
    </source>
</evidence>
<dbReference type="InterPro" id="IPR003542">
    <property type="entry name" value="Enbac_synth_compD-like"/>
</dbReference>
<dbReference type="GO" id="GO:0009366">
    <property type="term" value="C:enterobactin synthetase complex"/>
    <property type="evidence" value="ECO:0007669"/>
    <property type="project" value="InterPro"/>
</dbReference>
<comment type="catalytic activity">
    <reaction evidence="10">
        <text>apo-[aryl-carrier protein] + CoA = holo-[aryl-carrier protein] + adenosine 3',5'-bisphosphate + H(+)</text>
        <dbReference type="Rhea" id="RHEA:48404"/>
        <dbReference type="Rhea" id="RHEA-COMP:15903"/>
        <dbReference type="Rhea" id="RHEA-COMP:17557"/>
        <dbReference type="ChEBI" id="CHEBI:15378"/>
        <dbReference type="ChEBI" id="CHEBI:29999"/>
        <dbReference type="ChEBI" id="CHEBI:57287"/>
        <dbReference type="ChEBI" id="CHEBI:58343"/>
        <dbReference type="ChEBI" id="CHEBI:64479"/>
    </reaction>
</comment>
<feature type="binding site" evidence="13">
    <location>
        <position position="118"/>
    </location>
    <ligand>
        <name>Mg(2+)</name>
        <dbReference type="ChEBI" id="CHEBI:18420"/>
    </ligand>
</feature>
<dbReference type="Pfam" id="PF17837">
    <property type="entry name" value="4PPT_N"/>
    <property type="match status" value="1"/>
</dbReference>
<evidence type="ECO:0000256" key="3">
    <source>
        <dbReference type="ARBA" id="ARBA00008342"/>
    </source>
</evidence>
<feature type="binding site" evidence="12">
    <location>
        <position position="50"/>
    </location>
    <ligand>
        <name>CoA</name>
        <dbReference type="ChEBI" id="CHEBI:57287"/>
    </ligand>
</feature>
<feature type="binding site" evidence="13">
    <location>
        <position position="117"/>
    </location>
    <ligand>
        <name>Mg(2+)</name>
        <dbReference type="ChEBI" id="CHEBI:18420"/>
    </ligand>
</feature>
<reference evidence="16" key="1">
    <citation type="submission" date="2024-07" db="EMBL/GenBank/DDBJ databases">
        <authorList>
            <person name="Biller S.J."/>
        </authorList>
    </citation>
    <scope>NUCLEOTIDE SEQUENCE</scope>
    <source>
        <strain evidence="16">WC2420</strain>
    </source>
</reference>
<evidence type="ECO:0000256" key="6">
    <source>
        <dbReference type="ARBA" id="ARBA00022679"/>
    </source>
</evidence>
<comment type="catalytic activity">
    <reaction evidence="11">
        <text>apo-[peptidyl-carrier protein] + CoA = holo-[peptidyl-carrier protein] + adenosine 3',5'-bisphosphate + H(+)</text>
        <dbReference type="Rhea" id="RHEA:46228"/>
        <dbReference type="Rhea" id="RHEA-COMP:11479"/>
        <dbReference type="Rhea" id="RHEA-COMP:11480"/>
        <dbReference type="ChEBI" id="CHEBI:15378"/>
        <dbReference type="ChEBI" id="CHEBI:29999"/>
        <dbReference type="ChEBI" id="CHEBI:57287"/>
        <dbReference type="ChEBI" id="CHEBI:58343"/>
        <dbReference type="ChEBI" id="CHEBI:64479"/>
    </reaction>
</comment>
<comment type="similarity">
    <text evidence="3">Belongs to the P-Pant transferase superfamily. EntD family.</text>
</comment>
<keyword evidence="13" id="KW-0479">Metal-binding</keyword>
<evidence type="ECO:0000256" key="12">
    <source>
        <dbReference type="PIRSR" id="PIRSR603542-1"/>
    </source>
</evidence>
<feature type="binding site" evidence="12">
    <location>
        <position position="117"/>
    </location>
    <ligand>
        <name>CoA</name>
        <dbReference type="ChEBI" id="CHEBI:57287"/>
    </ligand>
</feature>
<feature type="binding site" evidence="12">
    <location>
        <position position="58"/>
    </location>
    <ligand>
        <name>CoA</name>
        <dbReference type="ChEBI" id="CHEBI:57287"/>
    </ligand>
</feature>
<dbReference type="PANTHER" id="PTHR38096:SF1">
    <property type="entry name" value="ENTEROBACTIN SYNTHASE COMPONENT D"/>
    <property type="match status" value="1"/>
</dbReference>
<keyword evidence="6 16" id="KW-0808">Transferase</keyword>
<dbReference type="InterPro" id="IPR037143">
    <property type="entry name" value="4-PPantetheinyl_Trfase_dom_sf"/>
</dbReference>
<keyword evidence="13" id="KW-0460">Magnesium</keyword>
<evidence type="ECO:0000256" key="5">
    <source>
        <dbReference type="ARBA" id="ARBA00019087"/>
    </source>
</evidence>
<accession>A0AB39VSV7</accession>
<evidence type="ECO:0000256" key="7">
    <source>
        <dbReference type="ARBA" id="ARBA00023191"/>
    </source>
</evidence>
<protein>
    <recommendedName>
        <fullName evidence="5">Enterobactin synthase component D</fullName>
    </recommendedName>
    <alternativeName>
        <fullName evidence="8">4'-phosphopantetheinyl transferase EntD</fullName>
    </alternativeName>
    <alternativeName>
        <fullName evidence="9">Enterochelin synthase D</fullName>
    </alternativeName>
</protein>
<comment type="function">
    <text evidence="1">Involved in the biosynthesis of the siderophore enterobactin (enterochelin), which is a macrocyclic trimeric lactone of N-(2,3-dihydroxybenzoyl)-serine. The serine trilactone serves as a scaffolding for the three catechol functionalities that provide hexadentate coordination for the tightly ligated iron(2+) atoms. Plays an essential role in the assembly of the enterobactin by catalyzing the transfer of the 4'-phosphopantetheine (Ppant) moiety from coenzyme A to the apo-domains of both EntB (ArCP domain) and EntF (PCP domain) to yield their holo-forms which make them competent for the activation of 2,3-dihydroxybenzoate (DHB) and L-serine, respectively.</text>
</comment>
<dbReference type="GO" id="GO:0000287">
    <property type="term" value="F:magnesium ion binding"/>
    <property type="evidence" value="ECO:0007669"/>
    <property type="project" value="InterPro"/>
</dbReference>
<evidence type="ECO:0000256" key="2">
    <source>
        <dbReference type="ARBA" id="ARBA00004993"/>
    </source>
</evidence>
<dbReference type="Pfam" id="PF01648">
    <property type="entry name" value="ACPS"/>
    <property type="match status" value="1"/>
</dbReference>
<dbReference type="Gene3D" id="3.90.470.20">
    <property type="entry name" value="4'-phosphopantetheinyl transferase domain"/>
    <property type="match status" value="1"/>
</dbReference>
<sequence length="228" mass="25409">MKTRFSFIDLTLPTVTQRIIVTHYDVNTLESEDLLILPHYQTLVRAVPQRKAEHLAGRLAAREALRGLNCEARLLAVGSHRQPLWPEGIIGSISHTANLALAAVAKDSGRLCGLGIDIESVLSSKQTEEVIDGVIQREEYGLLRQATLSVEEALTIIFSAKESLFKALFRHVGEYFEFSTAHITMLSPQTQRFTLQLAQPLTATLPAGMTFNGQWHYLDGKIVTLIRF</sequence>
<name>A0AB39VSV7_9GAMM</name>
<evidence type="ECO:0000256" key="1">
    <source>
        <dbReference type="ARBA" id="ARBA00003937"/>
    </source>
</evidence>
<comment type="pathway">
    <text evidence="2">Siderophore biosynthesis; enterobactin biosynthesis.</text>
</comment>
<gene>
    <name evidence="16" type="ORF">AB3G37_02085</name>
</gene>
<dbReference type="InterPro" id="IPR008278">
    <property type="entry name" value="4-PPantetheinyl_Trfase_dom"/>
</dbReference>
<proteinExistence type="inferred from homology"/>
<evidence type="ECO:0000256" key="10">
    <source>
        <dbReference type="ARBA" id="ARBA00049176"/>
    </source>
</evidence>
<comment type="subunit">
    <text evidence="4">EntB, EntD, EntE, and EntF form a multienzyme complex called enterobactin synthase.</text>
</comment>
<feature type="domain" description="4'-phosphopantetheinyl transferase" evidence="14">
    <location>
        <begin position="113"/>
        <end position="195"/>
    </location>
</feature>
<dbReference type="EMBL" id="CP165628">
    <property type="protein sequence ID" value="XDU72940.1"/>
    <property type="molecule type" value="Genomic_DNA"/>
</dbReference>
<feature type="binding site" evidence="12">
    <location>
        <position position="162"/>
    </location>
    <ligand>
        <name>CoA</name>
        <dbReference type="ChEBI" id="CHEBI:57287"/>
    </ligand>
</feature>
<comment type="cofactor">
    <cofactor evidence="13">
        <name>Mg(2+)</name>
        <dbReference type="ChEBI" id="CHEBI:18420"/>
    </cofactor>
</comment>
<dbReference type="PRINTS" id="PR01399">
    <property type="entry name" value="ENTSNTHTASED"/>
</dbReference>
<dbReference type="AlphaFoldDB" id="A0AB39VSV7"/>
<evidence type="ECO:0000256" key="11">
    <source>
        <dbReference type="ARBA" id="ARBA00049191"/>
    </source>
</evidence>
<evidence type="ECO:0000259" key="15">
    <source>
        <dbReference type="Pfam" id="PF17837"/>
    </source>
</evidence>
<feature type="binding site" evidence="13">
    <location>
        <position position="119"/>
    </location>
    <ligand>
        <name>Mg(2+)</name>
        <dbReference type="ChEBI" id="CHEBI:18420"/>
    </ligand>
</feature>
<dbReference type="PANTHER" id="PTHR38096">
    <property type="entry name" value="ENTEROBACTIN SYNTHASE COMPONENT D"/>
    <property type="match status" value="1"/>
</dbReference>
<dbReference type="RefSeq" id="WP_369789558.1">
    <property type="nucleotide sequence ID" value="NZ_CP165628.1"/>
</dbReference>
<dbReference type="GO" id="GO:0005886">
    <property type="term" value="C:plasma membrane"/>
    <property type="evidence" value="ECO:0007669"/>
    <property type="project" value="TreeGrafter"/>
</dbReference>
<feature type="binding site" evidence="12">
    <location>
        <begin position="94"/>
        <end position="95"/>
    </location>
    <ligand>
        <name>CoA</name>
        <dbReference type="ChEBI" id="CHEBI:57287"/>
    </ligand>
</feature>
<evidence type="ECO:0000256" key="8">
    <source>
        <dbReference type="ARBA" id="ARBA00029894"/>
    </source>
</evidence>
<dbReference type="GO" id="GO:0008897">
    <property type="term" value="F:holo-[acyl-carrier-protein] synthase activity"/>
    <property type="evidence" value="ECO:0007669"/>
    <property type="project" value="InterPro"/>
</dbReference>